<reference evidence="1" key="1">
    <citation type="journal article" date="2023" name="bioRxiv">
        <title>Improved chromosome-level genome assembly for marigold (Tagetes erecta).</title>
        <authorList>
            <person name="Jiang F."/>
            <person name="Yuan L."/>
            <person name="Wang S."/>
            <person name="Wang H."/>
            <person name="Xu D."/>
            <person name="Wang A."/>
            <person name="Fan W."/>
        </authorList>
    </citation>
    <scope>NUCLEOTIDE SEQUENCE</scope>
    <source>
        <strain evidence="1">WSJ</strain>
        <tissue evidence="1">Leaf</tissue>
    </source>
</reference>
<dbReference type="AlphaFoldDB" id="A0AAD8JNK1"/>
<proteinExistence type="predicted"/>
<organism evidence="1 2">
    <name type="scientific">Tagetes erecta</name>
    <name type="common">African marigold</name>
    <dbReference type="NCBI Taxonomy" id="13708"/>
    <lineage>
        <taxon>Eukaryota</taxon>
        <taxon>Viridiplantae</taxon>
        <taxon>Streptophyta</taxon>
        <taxon>Embryophyta</taxon>
        <taxon>Tracheophyta</taxon>
        <taxon>Spermatophyta</taxon>
        <taxon>Magnoliopsida</taxon>
        <taxon>eudicotyledons</taxon>
        <taxon>Gunneridae</taxon>
        <taxon>Pentapetalae</taxon>
        <taxon>asterids</taxon>
        <taxon>campanulids</taxon>
        <taxon>Asterales</taxon>
        <taxon>Asteraceae</taxon>
        <taxon>Asteroideae</taxon>
        <taxon>Heliantheae alliance</taxon>
        <taxon>Tageteae</taxon>
        <taxon>Tagetes</taxon>
    </lineage>
</organism>
<comment type="caution">
    <text evidence="1">The sequence shown here is derived from an EMBL/GenBank/DDBJ whole genome shotgun (WGS) entry which is preliminary data.</text>
</comment>
<name>A0AAD8JNK1_TARER</name>
<protein>
    <submittedName>
        <fullName evidence="1">Uncharacterized protein</fullName>
    </submittedName>
</protein>
<keyword evidence="2" id="KW-1185">Reference proteome</keyword>
<accession>A0AAD8JNK1</accession>
<sequence>MVIYAPTYQEDLEKKLMFAKSLGINEIASAEYVAKLGQGEDLNEFFFNNGLLEFPLKGCKYAYAFRNGRKQIRIDRIVTCATFRDIWPDSCYTTMAFPVTPLSS</sequence>
<dbReference type="Proteomes" id="UP001229421">
    <property type="component" value="Unassembled WGS sequence"/>
</dbReference>
<evidence type="ECO:0000313" key="2">
    <source>
        <dbReference type="Proteomes" id="UP001229421"/>
    </source>
</evidence>
<gene>
    <name evidence="1" type="ORF">QVD17_39439</name>
</gene>
<dbReference type="EMBL" id="JAUHHV010000011">
    <property type="protein sequence ID" value="KAK1407812.1"/>
    <property type="molecule type" value="Genomic_DNA"/>
</dbReference>
<evidence type="ECO:0000313" key="1">
    <source>
        <dbReference type="EMBL" id="KAK1407812.1"/>
    </source>
</evidence>